<comment type="caution">
    <text evidence="3">The sequence shown here is derived from an EMBL/GenBank/DDBJ whole genome shotgun (WGS) entry which is preliminary data.</text>
</comment>
<dbReference type="EMBL" id="AUZX01006209">
    <property type="protein sequence ID" value="EQD64771.1"/>
    <property type="molecule type" value="Genomic_DNA"/>
</dbReference>
<dbReference type="AlphaFoldDB" id="T1AVW7"/>
<reference evidence="3" key="1">
    <citation type="submission" date="2013-08" db="EMBL/GenBank/DDBJ databases">
        <authorList>
            <person name="Mendez C."/>
            <person name="Richter M."/>
            <person name="Ferrer M."/>
            <person name="Sanchez J."/>
        </authorList>
    </citation>
    <scope>NUCLEOTIDE SEQUENCE</scope>
</reference>
<feature type="region of interest" description="Disordered" evidence="1">
    <location>
        <begin position="105"/>
        <end position="129"/>
    </location>
</feature>
<evidence type="ECO:0000313" key="3">
    <source>
        <dbReference type="EMBL" id="EQD64771.1"/>
    </source>
</evidence>
<dbReference type="Gene3D" id="2.40.128.520">
    <property type="match status" value="1"/>
</dbReference>
<dbReference type="PANTHER" id="PTHR36919:SF3">
    <property type="entry name" value="BLL5882 PROTEIN"/>
    <property type="match status" value="1"/>
</dbReference>
<dbReference type="PANTHER" id="PTHR36919">
    <property type="entry name" value="BLR1215 PROTEIN"/>
    <property type="match status" value="1"/>
</dbReference>
<feature type="non-terminal residue" evidence="3">
    <location>
        <position position="129"/>
    </location>
</feature>
<proteinExistence type="predicted"/>
<evidence type="ECO:0000256" key="1">
    <source>
        <dbReference type="SAM" id="MobiDB-lite"/>
    </source>
</evidence>
<feature type="domain" description="DUF2147" evidence="2">
    <location>
        <begin position="41"/>
        <end position="128"/>
    </location>
</feature>
<sequence length="129" mass="13774">MRVLRSFGWPAFAAMLLVLSGLAGQRALAQTATPADMSPVGIWKQIDDKTGEAKSLIQISEVNGELTGKVLKVLKSRKGPNPLCDKCSGALKNQPVTGMEILRGMKPDGSSWSGGTILDPKSGRTYRCD</sequence>
<dbReference type="InterPro" id="IPR019223">
    <property type="entry name" value="DUF2147"/>
</dbReference>
<dbReference type="Pfam" id="PF09917">
    <property type="entry name" value="DUF2147"/>
    <property type="match status" value="1"/>
</dbReference>
<organism evidence="3">
    <name type="scientific">mine drainage metagenome</name>
    <dbReference type="NCBI Taxonomy" id="410659"/>
    <lineage>
        <taxon>unclassified sequences</taxon>
        <taxon>metagenomes</taxon>
        <taxon>ecological metagenomes</taxon>
    </lineage>
</organism>
<reference evidence="3" key="2">
    <citation type="journal article" date="2014" name="ISME J.">
        <title>Microbial stratification in low pH oxic and suboxic macroscopic growths along an acid mine drainage.</title>
        <authorList>
            <person name="Mendez-Garcia C."/>
            <person name="Mesa V."/>
            <person name="Sprenger R.R."/>
            <person name="Richter M."/>
            <person name="Diez M.S."/>
            <person name="Solano J."/>
            <person name="Bargiela R."/>
            <person name="Golyshina O.V."/>
            <person name="Manteca A."/>
            <person name="Ramos J.L."/>
            <person name="Gallego J.R."/>
            <person name="Llorente I."/>
            <person name="Martins Dos Santos V.A."/>
            <person name="Jensen O.N."/>
            <person name="Pelaez A.I."/>
            <person name="Sanchez J."/>
            <person name="Ferrer M."/>
        </authorList>
    </citation>
    <scope>NUCLEOTIDE SEQUENCE</scope>
</reference>
<name>T1AVW7_9ZZZZ</name>
<accession>T1AVW7</accession>
<evidence type="ECO:0000259" key="2">
    <source>
        <dbReference type="Pfam" id="PF09917"/>
    </source>
</evidence>
<gene>
    <name evidence="3" type="ORF">B1A_08712</name>
</gene>
<protein>
    <submittedName>
        <fullName evidence="3">Signal peptide protein</fullName>
    </submittedName>
</protein>